<feature type="region of interest" description="Disordered" evidence="1">
    <location>
        <begin position="1"/>
        <end position="45"/>
    </location>
</feature>
<accession>A0A9W6HT18</accession>
<evidence type="ECO:0000313" key="3">
    <source>
        <dbReference type="Proteomes" id="UP001142325"/>
    </source>
</evidence>
<comment type="caution">
    <text evidence="2">The sequence shown here is derived from an EMBL/GenBank/DDBJ whole genome shotgun (WGS) entry which is preliminary data.</text>
</comment>
<evidence type="ECO:0000313" key="2">
    <source>
        <dbReference type="EMBL" id="GLK02398.1"/>
    </source>
</evidence>
<reference evidence="2" key="1">
    <citation type="journal article" date="2014" name="Int. J. Syst. Evol. Microbiol.">
        <title>Complete genome sequence of Corynebacterium casei LMG S-19264T (=DSM 44701T), isolated from a smear-ripened cheese.</title>
        <authorList>
            <consortium name="US DOE Joint Genome Institute (JGI-PGF)"/>
            <person name="Walter F."/>
            <person name="Albersmeier A."/>
            <person name="Kalinowski J."/>
            <person name="Ruckert C."/>
        </authorList>
    </citation>
    <scope>NUCLEOTIDE SEQUENCE</scope>
    <source>
        <strain evidence="2">VKM Ac-1958</strain>
    </source>
</reference>
<proteinExistence type="predicted"/>
<sequence length="105" mass="11731">MVGMTDDERTAQMELHRRPSGEFGEHHRTEPESTLAFEDEEDGDEGLSLFEFERDGKTYEVTHEGGRSFAVYTGAGMFVTGFRTASDLEDHLSIEDAAREALNVA</sequence>
<feature type="compositionally biased region" description="Basic and acidic residues" evidence="1">
    <location>
        <begin position="1"/>
        <end position="31"/>
    </location>
</feature>
<organism evidence="2 3">
    <name type="scientific">Microbacterium keratanolyticum</name>
    <dbReference type="NCBI Taxonomy" id="67574"/>
    <lineage>
        <taxon>Bacteria</taxon>
        <taxon>Bacillati</taxon>
        <taxon>Actinomycetota</taxon>
        <taxon>Actinomycetes</taxon>
        <taxon>Micrococcales</taxon>
        <taxon>Microbacteriaceae</taxon>
        <taxon>Microbacterium</taxon>
    </lineage>
</organism>
<dbReference type="AlphaFoldDB" id="A0A9W6HT18"/>
<name>A0A9W6HT18_9MICO</name>
<reference evidence="2" key="2">
    <citation type="submission" date="2023-01" db="EMBL/GenBank/DDBJ databases">
        <authorList>
            <person name="Sun Q."/>
            <person name="Evtushenko L."/>
        </authorList>
    </citation>
    <scope>NUCLEOTIDE SEQUENCE</scope>
    <source>
        <strain evidence="2">VKM Ac-1958</strain>
    </source>
</reference>
<gene>
    <name evidence="2" type="ORF">GCM10017596_21130</name>
</gene>
<keyword evidence="3" id="KW-1185">Reference proteome</keyword>
<protein>
    <submittedName>
        <fullName evidence="2">Uncharacterized protein</fullName>
    </submittedName>
</protein>
<evidence type="ECO:0000256" key="1">
    <source>
        <dbReference type="SAM" id="MobiDB-lite"/>
    </source>
</evidence>
<dbReference type="EMBL" id="BSET01000002">
    <property type="protein sequence ID" value="GLK02398.1"/>
    <property type="molecule type" value="Genomic_DNA"/>
</dbReference>
<dbReference type="Proteomes" id="UP001142325">
    <property type="component" value="Unassembled WGS sequence"/>
</dbReference>